<dbReference type="PROSITE" id="PS51007">
    <property type="entry name" value="CYTC"/>
    <property type="match status" value="2"/>
</dbReference>
<organism evidence="12 13">
    <name type="scientific">Isoalcanivorax pacificus W11-5</name>
    <dbReference type="NCBI Taxonomy" id="391936"/>
    <lineage>
        <taxon>Bacteria</taxon>
        <taxon>Pseudomonadati</taxon>
        <taxon>Pseudomonadota</taxon>
        <taxon>Gammaproteobacteria</taxon>
        <taxon>Oceanospirillales</taxon>
        <taxon>Alcanivoracaceae</taxon>
        <taxon>Isoalcanivorax</taxon>
    </lineage>
</organism>
<dbReference type="SUPFAM" id="SSF46626">
    <property type="entry name" value="Cytochrome c"/>
    <property type="match status" value="2"/>
</dbReference>
<feature type="binding site" description="covalent" evidence="8">
    <location>
        <position position="135"/>
    </location>
    <ligand>
        <name>heme c</name>
        <dbReference type="ChEBI" id="CHEBI:61717"/>
        <label>2</label>
    </ligand>
</feature>
<keyword evidence="13" id="KW-1185">Reference proteome</keyword>
<evidence type="ECO:0000256" key="2">
    <source>
        <dbReference type="ARBA" id="ARBA00022448"/>
    </source>
</evidence>
<dbReference type="PANTHER" id="PTHR33751">
    <property type="entry name" value="CBB3-TYPE CYTOCHROME C OXIDASE SUBUNIT FIXP"/>
    <property type="match status" value="1"/>
</dbReference>
<keyword evidence="10" id="KW-0732">Signal</keyword>
<dbReference type="Gene3D" id="1.10.760.10">
    <property type="entry name" value="Cytochrome c-like domain"/>
    <property type="match status" value="2"/>
</dbReference>
<keyword evidence="2" id="KW-0813">Transport</keyword>
<dbReference type="InterPro" id="IPR024167">
    <property type="entry name" value="Cytochrome_c4-like"/>
</dbReference>
<evidence type="ECO:0000256" key="6">
    <source>
        <dbReference type="ARBA" id="ARBA00022982"/>
    </source>
</evidence>
<reference evidence="12 13" key="1">
    <citation type="journal article" date="2012" name="J. Bacteriol.">
        <title>Genome sequence of an alkane-degrading bacterium, Alcanivorax pacificus type strain W11-5, isolated from deep sea sediment.</title>
        <authorList>
            <person name="Lai Q."/>
            <person name="Shao Z."/>
        </authorList>
    </citation>
    <scope>NUCLEOTIDE SEQUENCE [LARGE SCALE GENOMIC DNA]</scope>
    <source>
        <strain evidence="12 13">W11-5</strain>
    </source>
</reference>
<dbReference type="Pfam" id="PF00034">
    <property type="entry name" value="Cytochrom_C"/>
    <property type="match status" value="2"/>
</dbReference>
<feature type="signal peptide" evidence="10">
    <location>
        <begin position="1"/>
        <end position="22"/>
    </location>
</feature>
<dbReference type="GO" id="GO:0042597">
    <property type="term" value="C:periplasmic space"/>
    <property type="evidence" value="ECO:0007669"/>
    <property type="project" value="UniProtKB-SubCell"/>
</dbReference>
<evidence type="ECO:0000256" key="3">
    <source>
        <dbReference type="ARBA" id="ARBA00022617"/>
    </source>
</evidence>
<evidence type="ECO:0000256" key="5">
    <source>
        <dbReference type="ARBA" id="ARBA00022764"/>
    </source>
</evidence>
<evidence type="ECO:0000256" key="4">
    <source>
        <dbReference type="ARBA" id="ARBA00022723"/>
    </source>
</evidence>
<protein>
    <submittedName>
        <fullName evidence="12">Cytochrome c subfamily protein</fullName>
    </submittedName>
</protein>
<dbReference type="HOGENOM" id="CLU_076280_2_1_6"/>
<feature type="domain" description="Cytochrome c" evidence="11">
    <location>
        <begin position="24"/>
        <end position="102"/>
    </location>
</feature>
<feature type="binding site" description="axial binding residue" evidence="9">
    <location>
        <position position="192"/>
    </location>
    <ligand>
        <name>heme c</name>
        <dbReference type="ChEBI" id="CHEBI:61717"/>
        <label>2</label>
    </ligand>
    <ligandPart>
        <name>Fe</name>
        <dbReference type="ChEBI" id="CHEBI:18248"/>
    </ligandPart>
</feature>
<evidence type="ECO:0000313" key="12">
    <source>
        <dbReference type="EMBL" id="AJD49934.1"/>
    </source>
</evidence>
<dbReference type="PANTHER" id="PTHR33751:SF9">
    <property type="entry name" value="CYTOCHROME C4"/>
    <property type="match status" value="1"/>
</dbReference>
<evidence type="ECO:0000256" key="9">
    <source>
        <dbReference type="PIRSR" id="PIRSR000005-2"/>
    </source>
</evidence>
<feature type="binding site" description="covalent" evidence="8">
    <location>
        <position position="39"/>
    </location>
    <ligand>
        <name>heme c</name>
        <dbReference type="ChEBI" id="CHEBI:61717"/>
        <label>1</label>
    </ligand>
</feature>
<dbReference type="Proteomes" id="UP000006764">
    <property type="component" value="Chromosome"/>
</dbReference>
<evidence type="ECO:0000256" key="8">
    <source>
        <dbReference type="PIRSR" id="PIRSR000005-1"/>
    </source>
</evidence>
<dbReference type="KEGG" id="apac:S7S_17610"/>
<gene>
    <name evidence="12" type="ORF">S7S_17610</name>
</gene>
<dbReference type="AlphaFoldDB" id="A0A0B4XNI9"/>
<comment type="PTM">
    <text evidence="8">Binds 2 heme c groups covalently per subunit.</text>
</comment>
<dbReference type="EMBL" id="CP004387">
    <property type="protein sequence ID" value="AJD49934.1"/>
    <property type="molecule type" value="Genomic_DNA"/>
</dbReference>
<evidence type="ECO:0000256" key="1">
    <source>
        <dbReference type="ARBA" id="ARBA00004418"/>
    </source>
</evidence>
<feature type="binding site" description="axial binding residue" evidence="9">
    <location>
        <position position="136"/>
    </location>
    <ligand>
        <name>heme c</name>
        <dbReference type="ChEBI" id="CHEBI:61717"/>
        <label>2</label>
    </ligand>
    <ligandPart>
        <name>Fe</name>
        <dbReference type="ChEBI" id="CHEBI:18248"/>
    </ligandPart>
</feature>
<evidence type="ECO:0000256" key="7">
    <source>
        <dbReference type="ARBA" id="ARBA00023004"/>
    </source>
</evidence>
<dbReference type="OrthoDB" id="9773456at2"/>
<keyword evidence="4 9" id="KW-0479">Metal-binding</keyword>
<feature type="domain" description="Cytochrome c" evidence="11">
    <location>
        <begin position="111"/>
        <end position="215"/>
    </location>
</feature>
<keyword evidence="3 8" id="KW-0349">Heme</keyword>
<feature type="binding site" description="covalent" evidence="8">
    <location>
        <position position="132"/>
    </location>
    <ligand>
        <name>heme c</name>
        <dbReference type="ChEBI" id="CHEBI:61717"/>
        <label>2</label>
    </ligand>
</feature>
<dbReference type="InterPro" id="IPR036909">
    <property type="entry name" value="Cyt_c-like_dom_sf"/>
</dbReference>
<feature type="binding site" description="covalent" evidence="8">
    <location>
        <position position="36"/>
    </location>
    <ligand>
        <name>heme c</name>
        <dbReference type="ChEBI" id="CHEBI:61717"/>
        <label>1</label>
    </ligand>
</feature>
<evidence type="ECO:0000313" key="13">
    <source>
        <dbReference type="Proteomes" id="UP000006764"/>
    </source>
</evidence>
<dbReference type="InterPro" id="IPR008168">
    <property type="entry name" value="Cyt_C_IC"/>
</dbReference>
<accession>A0A0B4XNI9</accession>
<feature type="chain" id="PRO_5002097338" evidence="10">
    <location>
        <begin position="23"/>
        <end position="216"/>
    </location>
</feature>
<keyword evidence="7 9" id="KW-0408">Iron</keyword>
<dbReference type="GO" id="GO:0020037">
    <property type="term" value="F:heme binding"/>
    <property type="evidence" value="ECO:0007669"/>
    <property type="project" value="InterPro"/>
</dbReference>
<dbReference type="RefSeq" id="WP_008734775.1">
    <property type="nucleotide sequence ID" value="NZ_CP004387.1"/>
</dbReference>
<dbReference type="InterPro" id="IPR009056">
    <property type="entry name" value="Cyt_c-like_dom"/>
</dbReference>
<dbReference type="STRING" id="391936.S7S_17610"/>
<dbReference type="GO" id="GO:0009055">
    <property type="term" value="F:electron transfer activity"/>
    <property type="evidence" value="ECO:0007669"/>
    <property type="project" value="InterPro"/>
</dbReference>
<keyword evidence="5" id="KW-0574">Periplasm</keyword>
<dbReference type="PRINTS" id="PR00605">
    <property type="entry name" value="CYTCHROMECIC"/>
</dbReference>
<dbReference type="GO" id="GO:0005506">
    <property type="term" value="F:iron ion binding"/>
    <property type="evidence" value="ECO:0007669"/>
    <property type="project" value="InterPro"/>
</dbReference>
<evidence type="ECO:0000259" key="11">
    <source>
        <dbReference type="PROSITE" id="PS51007"/>
    </source>
</evidence>
<proteinExistence type="predicted"/>
<feature type="binding site" description="axial binding residue" evidence="9">
    <location>
        <position position="79"/>
    </location>
    <ligand>
        <name>heme c</name>
        <dbReference type="ChEBI" id="CHEBI:61717"/>
        <label>1</label>
    </ligand>
    <ligandPart>
        <name>Fe</name>
        <dbReference type="ChEBI" id="CHEBI:18248"/>
    </ligandPart>
</feature>
<comment type="subcellular location">
    <subcellularLocation>
        <location evidence="1">Periplasm</location>
    </subcellularLocation>
</comment>
<name>A0A0B4XNI9_9GAMM</name>
<sequence>MKSLKLFALMLAGLSTAGYVHAAGDAEAGEAKAAVCAACHGPNGNSQVGMYPKLAGQGEKYLLKQLQDYKSGARENAIMQAQVASMSEQDMADLAAYFASQTVEVGKADPELVEAGARLYRGGNLESGVSACSGCHGPAGAGIAAAGFPALHGQQAQYIEDQLRAFRAAGRDDLGAQAYRRNDTDSDAPGMMQSIAAKLTDREIKAVASFISGLSE</sequence>
<dbReference type="InterPro" id="IPR050597">
    <property type="entry name" value="Cytochrome_c_Oxidase_Subunit"/>
</dbReference>
<evidence type="ECO:0000256" key="10">
    <source>
        <dbReference type="SAM" id="SignalP"/>
    </source>
</evidence>
<feature type="binding site" description="axial binding residue" evidence="9">
    <location>
        <position position="40"/>
    </location>
    <ligand>
        <name>heme c</name>
        <dbReference type="ChEBI" id="CHEBI:61717"/>
        <label>1</label>
    </ligand>
    <ligandPart>
        <name>Fe</name>
        <dbReference type="ChEBI" id="CHEBI:18248"/>
    </ligandPart>
</feature>
<dbReference type="PIRSF" id="PIRSF000005">
    <property type="entry name" value="Cytochrome_c4"/>
    <property type="match status" value="1"/>
</dbReference>
<keyword evidence="6" id="KW-0249">Electron transport</keyword>